<dbReference type="PROSITE" id="PS52004">
    <property type="entry name" value="KS3_2"/>
    <property type="match status" value="2"/>
</dbReference>
<dbReference type="CDD" id="cd00834">
    <property type="entry name" value="KAS_I_II"/>
    <property type="match status" value="1"/>
</dbReference>
<dbReference type="InterPro" id="IPR020841">
    <property type="entry name" value="PKS_Beta-ketoAc_synthase_dom"/>
</dbReference>
<evidence type="ECO:0000256" key="3">
    <source>
        <dbReference type="RuleBase" id="RU003694"/>
    </source>
</evidence>
<proteinExistence type="inferred from homology"/>
<dbReference type="RefSeq" id="WP_055530914.1">
    <property type="nucleotide sequence ID" value="NZ_CP023695.1"/>
</dbReference>
<evidence type="ECO:0000256" key="2">
    <source>
        <dbReference type="ARBA" id="ARBA00022679"/>
    </source>
</evidence>
<keyword evidence="6" id="KW-1185">Reference proteome</keyword>
<dbReference type="Pfam" id="PF02801">
    <property type="entry name" value="Ketoacyl-synt_C"/>
    <property type="match status" value="2"/>
</dbReference>
<gene>
    <name evidence="5" type="ORF">CP975_33420</name>
</gene>
<evidence type="ECO:0000313" key="6">
    <source>
        <dbReference type="Proteomes" id="UP000326553"/>
    </source>
</evidence>
<name>A0A5J6HRF5_STRAD</name>
<dbReference type="PROSITE" id="PS51257">
    <property type="entry name" value="PROKAR_LIPOPROTEIN"/>
    <property type="match status" value="1"/>
</dbReference>
<sequence length="825" mass="85443">MSSTKGFQEGVAITGIGLSCALGNGVQQVWRGIREGRSGIGKTERIDVSTLSCQYSGEVPSVPAAGQRLRGRLDRATTLALNAAEEAIEGAGLSLTEHDAYRMGVAVGTSVGGLERGEEFHWDLLRDGPGAPRRDRLFHYPLYTSADALSIAFQLKGPKVVISNACAAGSNSIGFAADAIRDGRADIMIAGGVDVLDILSLAGFDSLNALDPAPCAPYSRSTGLNIGEGAAILVLESESSARRRGAAILAHLLGYALTSDAYHATAPDPAGNGAVRAMRRGLAQAQLTAADVDYVNGHGTGTPTNDSAETKAVTSLFEGLSPAPVSSTKSQVGHMLGAAGALEAAACVLALRDGVLPPTVNVEEGFDAPRDIVANHAREQELDVVVSNSFAFGGNNCSLVLGRHPAPPAPRPDRRVVITGAGPVSSVGSGREAFLAALREGRSGIGPARLSDLALSRSGQAAEIDIADCRRHVDRAYARRLDQIGLLTLAACRLALDDAGLRIGRSDAERVGMVFGTFNGPVETVEQLSRTIGTDGPHRVNPRLFPNSVMNAAAGHACLALRIRGPLSTLATGCVSGLSGLGYAADLIRRGEADAMLAVSADELTPLVHYGFDRLGLLSSDTCRPYSSTPSGTVLGAGSTALVVESLEHALARGATVLAEVRGHATTSDGYRIAGNDPSGRAWAESFKRALDDAGMTAADIGTVYGDARGTAVLDLAETRAVAQVWQPGAVGLSNLTGYVGHVHSTTSLMSAVCATETLRTGWSPPLAGLSEPLDGIEGYLRPRTQTERADHAAGRSCLLTAANWGGTYASLVLSPWEAEQGRTS</sequence>
<organism evidence="5 6">
    <name type="scientific">Streptomyces alboniger</name>
    <dbReference type="NCBI Taxonomy" id="132473"/>
    <lineage>
        <taxon>Bacteria</taxon>
        <taxon>Bacillati</taxon>
        <taxon>Actinomycetota</taxon>
        <taxon>Actinomycetes</taxon>
        <taxon>Kitasatosporales</taxon>
        <taxon>Streptomycetaceae</taxon>
        <taxon>Streptomyces</taxon>
        <taxon>Streptomyces aurantiacus group</taxon>
    </lineage>
</organism>
<dbReference type="SMART" id="SM00825">
    <property type="entry name" value="PKS_KS"/>
    <property type="match status" value="1"/>
</dbReference>
<dbReference type="Gene3D" id="3.40.47.10">
    <property type="match status" value="3"/>
</dbReference>
<dbReference type="InterPro" id="IPR000794">
    <property type="entry name" value="Beta-ketoacyl_synthase"/>
</dbReference>
<dbReference type="Pfam" id="PF00109">
    <property type="entry name" value="ketoacyl-synt"/>
    <property type="match status" value="2"/>
</dbReference>
<dbReference type="PANTHER" id="PTHR11712:SF336">
    <property type="entry name" value="3-OXOACYL-[ACYL-CARRIER-PROTEIN] SYNTHASE, MITOCHONDRIAL"/>
    <property type="match status" value="1"/>
</dbReference>
<dbReference type="OrthoDB" id="9808669at2"/>
<keyword evidence="2 3" id="KW-0808">Transferase</keyword>
<evidence type="ECO:0000313" key="5">
    <source>
        <dbReference type="EMBL" id="QEV21772.1"/>
    </source>
</evidence>
<accession>A0A5J6HRF5</accession>
<dbReference type="Proteomes" id="UP000326553">
    <property type="component" value="Chromosome"/>
</dbReference>
<dbReference type="GO" id="GO:0004315">
    <property type="term" value="F:3-oxoacyl-[acyl-carrier-protein] synthase activity"/>
    <property type="evidence" value="ECO:0007669"/>
    <property type="project" value="TreeGrafter"/>
</dbReference>
<dbReference type="PANTHER" id="PTHR11712">
    <property type="entry name" value="POLYKETIDE SYNTHASE-RELATED"/>
    <property type="match status" value="1"/>
</dbReference>
<feature type="domain" description="Ketosynthase family 3 (KS3)" evidence="4">
    <location>
        <begin position="413"/>
        <end position="816"/>
    </location>
</feature>
<feature type="domain" description="Ketosynthase family 3 (KS3)" evidence="4">
    <location>
        <begin position="8"/>
        <end position="403"/>
    </location>
</feature>
<dbReference type="GO" id="GO:0005829">
    <property type="term" value="C:cytosol"/>
    <property type="evidence" value="ECO:0007669"/>
    <property type="project" value="TreeGrafter"/>
</dbReference>
<reference evidence="5 6" key="1">
    <citation type="submission" date="2017-09" db="EMBL/GenBank/DDBJ databases">
        <authorList>
            <person name="Lee N."/>
            <person name="Cho B.-K."/>
        </authorList>
    </citation>
    <scope>NUCLEOTIDE SEQUENCE [LARGE SCALE GENOMIC DNA]</scope>
    <source>
        <strain evidence="5 6">ATCC 12461</strain>
    </source>
</reference>
<dbReference type="AlphaFoldDB" id="A0A5J6HRF5"/>
<dbReference type="InterPro" id="IPR014030">
    <property type="entry name" value="Ketoacyl_synth_N"/>
</dbReference>
<evidence type="ECO:0000259" key="4">
    <source>
        <dbReference type="PROSITE" id="PS52004"/>
    </source>
</evidence>
<comment type="similarity">
    <text evidence="1 3">Belongs to the thiolase-like superfamily. Beta-ketoacyl-ACP synthases family.</text>
</comment>
<dbReference type="KEGG" id="salw:CP975_33420"/>
<dbReference type="EMBL" id="CP023695">
    <property type="protein sequence ID" value="QEV21772.1"/>
    <property type="molecule type" value="Genomic_DNA"/>
</dbReference>
<protein>
    <submittedName>
        <fullName evidence="5">Beta-ketoacyl-[acyl-carrier-protein] synthase family protein</fullName>
    </submittedName>
</protein>
<dbReference type="GO" id="GO:0006633">
    <property type="term" value="P:fatty acid biosynthetic process"/>
    <property type="evidence" value="ECO:0007669"/>
    <property type="project" value="TreeGrafter"/>
</dbReference>
<dbReference type="InterPro" id="IPR014031">
    <property type="entry name" value="Ketoacyl_synth_C"/>
</dbReference>
<dbReference type="InterPro" id="IPR016039">
    <property type="entry name" value="Thiolase-like"/>
</dbReference>
<dbReference type="SUPFAM" id="SSF53901">
    <property type="entry name" value="Thiolase-like"/>
    <property type="match status" value="3"/>
</dbReference>
<evidence type="ECO:0000256" key="1">
    <source>
        <dbReference type="ARBA" id="ARBA00008467"/>
    </source>
</evidence>